<keyword evidence="3" id="KW-1185">Reference proteome</keyword>
<keyword evidence="2" id="KW-0378">Hydrolase</keyword>
<dbReference type="PANTHER" id="PTHR43433">
    <property type="entry name" value="HYDROLASE, ALPHA/BETA FOLD FAMILY PROTEIN"/>
    <property type="match status" value="1"/>
</dbReference>
<dbReference type="Proteomes" id="UP001596289">
    <property type="component" value="Unassembled WGS sequence"/>
</dbReference>
<evidence type="ECO:0000259" key="1">
    <source>
        <dbReference type="Pfam" id="PF00561"/>
    </source>
</evidence>
<dbReference type="InterPro" id="IPR050471">
    <property type="entry name" value="AB_hydrolase"/>
</dbReference>
<dbReference type="EMBL" id="JBHSSL010000118">
    <property type="protein sequence ID" value="MFC6171834.1"/>
    <property type="molecule type" value="Genomic_DNA"/>
</dbReference>
<dbReference type="Gene3D" id="3.40.50.1820">
    <property type="entry name" value="alpha/beta hydrolase"/>
    <property type="match status" value="1"/>
</dbReference>
<evidence type="ECO:0000313" key="3">
    <source>
        <dbReference type="Proteomes" id="UP001596289"/>
    </source>
</evidence>
<feature type="domain" description="AB hydrolase-1" evidence="1">
    <location>
        <begin position="20"/>
        <end position="144"/>
    </location>
</feature>
<evidence type="ECO:0000313" key="2">
    <source>
        <dbReference type="EMBL" id="MFC6171834.1"/>
    </source>
</evidence>
<organism evidence="2 3">
    <name type="scientific">Loigolactobacillus jiayinensis</name>
    <dbReference type="NCBI Taxonomy" id="2486016"/>
    <lineage>
        <taxon>Bacteria</taxon>
        <taxon>Bacillati</taxon>
        <taxon>Bacillota</taxon>
        <taxon>Bacilli</taxon>
        <taxon>Lactobacillales</taxon>
        <taxon>Lactobacillaceae</taxon>
        <taxon>Loigolactobacillus</taxon>
    </lineage>
</organism>
<dbReference type="SUPFAM" id="SSF53474">
    <property type="entry name" value="alpha/beta-Hydrolases"/>
    <property type="match status" value="1"/>
</dbReference>
<dbReference type="InterPro" id="IPR000073">
    <property type="entry name" value="AB_hydrolase_1"/>
</dbReference>
<dbReference type="Pfam" id="PF00561">
    <property type="entry name" value="Abhydrolase_1"/>
    <property type="match status" value="1"/>
</dbReference>
<sequence>MSELVLDGATLHYETIGNGPVLIFVPGANGTGDIFRGVAESLKDRYQVVMYDRRNFGQSKLTAPLPDEIKNVHSTYRLKTDASDLAALAKAVSDDPVSILGSSSGSIVVMETLQDYPDIFNKVMLHETPLNTFLPDSEQLQADNQTVVTVAEKDGMMAAMQTFGKFMRIGAADAKAMSKPATKVADLSDAATSAADAKTRSQAFWFENEIRQYTSRKIDFAVLVAHKNQLVLFVGDASNGSFPVEATTDIATKLNVPLTHIPGGHLGYAQDPKGFAAVLATRL</sequence>
<dbReference type="GO" id="GO:0016787">
    <property type="term" value="F:hydrolase activity"/>
    <property type="evidence" value="ECO:0007669"/>
    <property type="project" value="UniProtKB-KW"/>
</dbReference>
<dbReference type="PANTHER" id="PTHR43433:SF5">
    <property type="entry name" value="AB HYDROLASE-1 DOMAIN-CONTAINING PROTEIN"/>
    <property type="match status" value="1"/>
</dbReference>
<protein>
    <submittedName>
        <fullName evidence="2">Alpha/beta hydrolase</fullName>
    </submittedName>
</protein>
<dbReference type="RefSeq" id="WP_125551739.1">
    <property type="nucleotide sequence ID" value="NZ_JBHSSL010000118.1"/>
</dbReference>
<accession>A0ABW1RKZ6</accession>
<name>A0ABW1RKZ6_9LACO</name>
<gene>
    <name evidence="2" type="ORF">ACFQGP_14830</name>
</gene>
<dbReference type="InterPro" id="IPR029058">
    <property type="entry name" value="AB_hydrolase_fold"/>
</dbReference>
<comment type="caution">
    <text evidence="2">The sequence shown here is derived from an EMBL/GenBank/DDBJ whole genome shotgun (WGS) entry which is preliminary data.</text>
</comment>
<proteinExistence type="predicted"/>
<reference evidence="3" key="1">
    <citation type="journal article" date="2019" name="Int. J. Syst. Evol. Microbiol.">
        <title>The Global Catalogue of Microorganisms (GCM) 10K type strain sequencing project: providing services to taxonomists for standard genome sequencing and annotation.</title>
        <authorList>
            <consortium name="The Broad Institute Genomics Platform"/>
            <consortium name="The Broad Institute Genome Sequencing Center for Infectious Disease"/>
            <person name="Wu L."/>
            <person name="Ma J."/>
        </authorList>
    </citation>
    <scope>NUCLEOTIDE SEQUENCE [LARGE SCALE GENOMIC DNA]</scope>
    <source>
        <strain evidence="3">CCM 8904</strain>
    </source>
</reference>